<sequence length="461" mass="51135">MHTELVAERRHTGTREYWNEALETMPWKEVERWQSEQIGNMLLPLRERSGLYRTLHADLSADLKVRSLADLSKLPFTMKDAIRNAQDQASDTEPFGGNQSAPLVDIVQAVSSSGTTGRPLYYALTQRDMEVWSDAIANNFFTAGVRKSDVVAHLVGLPMVAGGLPYADGFRRIGATLCWLGGFPTDRILREMRRLRTSALLATTSFGLYLTEQWDAVGRETGVPSALRKVLCGGEPGLNQPEIRDRIMRGLGISQLREVMGLGDVISGMWGECEEHDGMHFNAQKHVAIELIEPDTGDLVPWEAGATGEIVYTTFARDATPLVRYRSRDHALVIGTECACGRTSPRIRCIGRTDDMLIYKGMNVFPTAIRDLVTERFAGEIEPMLRIWKERADQVRFDDPIPVDVEAHPSMDAGIYPGLAEAIVQCVRTQLQVRIAVTVLAPGSLPRSVYKNSLLAIRGAA</sequence>
<dbReference type="GO" id="GO:0016874">
    <property type="term" value="F:ligase activity"/>
    <property type="evidence" value="ECO:0007669"/>
    <property type="project" value="UniProtKB-KW"/>
</dbReference>
<dbReference type="Gene3D" id="3.40.50.12780">
    <property type="entry name" value="N-terminal domain of ligase-like"/>
    <property type="match status" value="1"/>
</dbReference>
<protein>
    <submittedName>
        <fullName evidence="3">Benzoylacetate-CoA ligase Bal</fullName>
    </submittedName>
</protein>
<dbReference type="Pfam" id="PF00501">
    <property type="entry name" value="AMP-binding"/>
    <property type="match status" value="1"/>
</dbReference>
<evidence type="ECO:0000313" key="4">
    <source>
        <dbReference type="Proteomes" id="UP000633943"/>
    </source>
</evidence>
<comment type="caution">
    <text evidence="3">The sequence shown here is derived from an EMBL/GenBank/DDBJ whole genome shotgun (WGS) entry which is preliminary data.</text>
</comment>
<name>A0ABX1NZA9_9RHOO</name>
<organism evidence="3 4">
    <name type="scientific">Aromatoleum bremense</name>
    <dbReference type="NCBI Taxonomy" id="76115"/>
    <lineage>
        <taxon>Bacteria</taxon>
        <taxon>Pseudomonadati</taxon>
        <taxon>Pseudomonadota</taxon>
        <taxon>Betaproteobacteria</taxon>
        <taxon>Rhodocyclales</taxon>
        <taxon>Rhodocyclaceae</taxon>
        <taxon>Aromatoleum</taxon>
    </lineage>
</organism>
<feature type="domain" description="AMP-dependent synthetase/ligase" evidence="1">
    <location>
        <begin position="101"/>
        <end position="312"/>
    </location>
</feature>
<dbReference type="InterPro" id="IPR042099">
    <property type="entry name" value="ANL_N_sf"/>
</dbReference>
<dbReference type="PANTHER" id="PTHR43845">
    <property type="entry name" value="BLR5969 PROTEIN"/>
    <property type="match status" value="1"/>
</dbReference>
<evidence type="ECO:0000259" key="1">
    <source>
        <dbReference type="Pfam" id="PF00501"/>
    </source>
</evidence>
<evidence type="ECO:0000313" key="3">
    <source>
        <dbReference type="EMBL" id="NMG17183.1"/>
    </source>
</evidence>
<dbReference type="Gene3D" id="3.30.300.30">
    <property type="match status" value="1"/>
</dbReference>
<proteinExistence type="predicted"/>
<gene>
    <name evidence="3" type="primary">bal</name>
    <name evidence="3" type="ORF">GPA24_16910</name>
</gene>
<dbReference type="Pfam" id="PF14535">
    <property type="entry name" value="AMP-binding_C_2"/>
    <property type="match status" value="1"/>
</dbReference>
<keyword evidence="3" id="KW-0436">Ligase</keyword>
<dbReference type="InterPro" id="IPR028154">
    <property type="entry name" value="AMP-dep_Lig_C"/>
</dbReference>
<dbReference type="InterPro" id="IPR045851">
    <property type="entry name" value="AMP-bd_C_sf"/>
</dbReference>
<dbReference type="RefSeq" id="WP_169203723.1">
    <property type="nucleotide sequence ID" value="NZ_CP059467.1"/>
</dbReference>
<reference evidence="3 4" key="1">
    <citation type="submission" date="2019-12" db="EMBL/GenBank/DDBJ databases">
        <title>Comparative genomics gives insights into the taxonomy of the Azoarcus-Aromatoleum group and reveals separate origins of nif in the plant-associated Azoarcus and non-plant-associated Aromatoleum sub-groups.</title>
        <authorList>
            <person name="Lafos M."/>
            <person name="Maluk M."/>
            <person name="Batista M."/>
            <person name="Junghare M."/>
            <person name="Carmona M."/>
            <person name="Faoro H."/>
            <person name="Cruz L.M."/>
            <person name="Battistoni F."/>
            <person name="De Souza E."/>
            <person name="Pedrosa F."/>
            <person name="Chen W.-M."/>
            <person name="Poole P.S."/>
            <person name="Dixon R.A."/>
            <person name="James E.K."/>
        </authorList>
    </citation>
    <scope>NUCLEOTIDE SEQUENCE [LARGE SCALE GENOMIC DNA]</scope>
    <source>
        <strain evidence="3 4">PbN1</strain>
    </source>
</reference>
<feature type="domain" description="AMP-dependent ligase C-terminal" evidence="2">
    <location>
        <begin position="361"/>
        <end position="452"/>
    </location>
</feature>
<keyword evidence="4" id="KW-1185">Reference proteome</keyword>
<dbReference type="SUPFAM" id="SSF56801">
    <property type="entry name" value="Acetyl-CoA synthetase-like"/>
    <property type="match status" value="1"/>
</dbReference>
<dbReference type="PANTHER" id="PTHR43845:SF1">
    <property type="entry name" value="BLR5969 PROTEIN"/>
    <property type="match status" value="1"/>
</dbReference>
<accession>A0ABX1NZA9</accession>
<dbReference type="InterPro" id="IPR000873">
    <property type="entry name" value="AMP-dep_synth/lig_dom"/>
</dbReference>
<dbReference type="EMBL" id="WTVP01000063">
    <property type="protein sequence ID" value="NMG17183.1"/>
    <property type="molecule type" value="Genomic_DNA"/>
</dbReference>
<evidence type="ECO:0000259" key="2">
    <source>
        <dbReference type="Pfam" id="PF14535"/>
    </source>
</evidence>
<dbReference type="Proteomes" id="UP000633943">
    <property type="component" value="Unassembled WGS sequence"/>
</dbReference>